<protein>
    <recommendedName>
        <fullName evidence="2">Sugar ABC transporter substrate-binding protein</fullName>
    </recommendedName>
</protein>
<sequence>TEHLRLGNVHNVYEYLPFQLESALDIFRMEMQSAAVGQKSAQEATDAMAAQWQSLFDEWEKKYGK</sequence>
<organism evidence="1">
    <name type="scientific">marine sediment metagenome</name>
    <dbReference type="NCBI Taxonomy" id="412755"/>
    <lineage>
        <taxon>unclassified sequences</taxon>
        <taxon>metagenomes</taxon>
        <taxon>ecological metagenomes</taxon>
    </lineage>
</organism>
<dbReference type="EMBL" id="BARS01052707">
    <property type="protein sequence ID" value="GAG44930.1"/>
    <property type="molecule type" value="Genomic_DNA"/>
</dbReference>
<gene>
    <name evidence="1" type="ORF">S01H1_78326</name>
</gene>
<proteinExistence type="predicted"/>
<evidence type="ECO:0008006" key="2">
    <source>
        <dbReference type="Google" id="ProtNLM"/>
    </source>
</evidence>
<comment type="caution">
    <text evidence="1">The sequence shown here is derived from an EMBL/GenBank/DDBJ whole genome shotgun (WGS) entry which is preliminary data.</text>
</comment>
<reference evidence="1" key="1">
    <citation type="journal article" date="2014" name="Front. Microbiol.">
        <title>High frequency of phylogenetically diverse reductive dehalogenase-homologous genes in deep subseafloor sedimentary metagenomes.</title>
        <authorList>
            <person name="Kawai M."/>
            <person name="Futagami T."/>
            <person name="Toyoda A."/>
            <person name="Takaki Y."/>
            <person name="Nishi S."/>
            <person name="Hori S."/>
            <person name="Arai W."/>
            <person name="Tsubouchi T."/>
            <person name="Morono Y."/>
            <person name="Uchiyama I."/>
            <person name="Ito T."/>
            <person name="Fujiyama A."/>
            <person name="Inagaki F."/>
            <person name="Takami H."/>
        </authorList>
    </citation>
    <scope>NUCLEOTIDE SEQUENCE</scope>
    <source>
        <strain evidence="1">Expedition CK06-06</strain>
    </source>
</reference>
<name>X0XP13_9ZZZZ</name>
<dbReference type="AlphaFoldDB" id="X0XP13"/>
<feature type="non-terminal residue" evidence="1">
    <location>
        <position position="1"/>
    </location>
</feature>
<accession>X0XP13</accession>
<evidence type="ECO:0000313" key="1">
    <source>
        <dbReference type="EMBL" id="GAG44930.1"/>
    </source>
</evidence>